<dbReference type="InterPro" id="IPR038765">
    <property type="entry name" value="Papain-like_cys_pep_sf"/>
</dbReference>
<dbReference type="PROSITE" id="PS51257">
    <property type="entry name" value="PROKAR_LIPOPROTEIN"/>
    <property type="match status" value="1"/>
</dbReference>
<evidence type="ECO:0000313" key="9">
    <source>
        <dbReference type="Proteomes" id="UP000190814"/>
    </source>
</evidence>
<dbReference type="Proteomes" id="UP000190814">
    <property type="component" value="Unassembled WGS sequence"/>
</dbReference>
<dbReference type="Gene3D" id="3.90.1720.10">
    <property type="entry name" value="endopeptidase domain like (from Nostoc punctiforme)"/>
    <property type="match status" value="1"/>
</dbReference>
<dbReference type="EMBL" id="FUXZ01000007">
    <property type="protein sequence ID" value="SKA66645.1"/>
    <property type="molecule type" value="Genomic_DNA"/>
</dbReference>
<keyword evidence="3 8" id="KW-0378">Hydrolase</keyword>
<protein>
    <submittedName>
        <fullName evidence="8">Cell wall-associated hydrolase, NlpC family</fullName>
    </submittedName>
</protein>
<accession>A0A1T4VP19</accession>
<dbReference type="GO" id="GO:0008234">
    <property type="term" value="F:cysteine-type peptidase activity"/>
    <property type="evidence" value="ECO:0007669"/>
    <property type="project" value="UniProtKB-KW"/>
</dbReference>
<dbReference type="SMART" id="SM00287">
    <property type="entry name" value="SH3b"/>
    <property type="match status" value="2"/>
</dbReference>
<evidence type="ECO:0000313" key="8">
    <source>
        <dbReference type="EMBL" id="SKA66645.1"/>
    </source>
</evidence>
<feature type="domain" description="NlpC/P60" evidence="7">
    <location>
        <begin position="306"/>
        <end position="421"/>
    </location>
</feature>
<sequence length="421" mass="45025">MKTVGKLVATSLVAGACVWASGVETNAATLDTEIASAGGSVALEEYCEASDANKPEAEIATIIEKSVQAVKEEHSIFKDVCIAKVEADGYVNVRKNPNTEAKVVGKIFGNCGGDIIKEKDGWYKIKSGNVKGWVKAEFFVTGEDAKDYAVDNGYVLATVKESGLRVRKKQSKKADVISNVYKEETYAVTKYGKTDNWIKLGIDEGVEGWVSTEYIDLKIGYEPAITLAEEKAMLQAQAEKEAEEEASRQASIAASEAAEEAETATEATTAATQTYQESKEMTTVYQQTTKQQTTAAQVEDNVSYDSATGSAVIAYAKQFLGNPYVYGGSSLTNGTDCSGFTMSVYAHFGYSLPRTSSAQRSAGVGVSLNAVQPGDIICYNGHVALYIGGGQIIHASTPSTGIIISSMYYGSNPICARRIIR</sequence>
<gene>
    <name evidence="8" type="ORF">SAMN02745111_01354</name>
</gene>
<dbReference type="Pfam" id="PF00877">
    <property type="entry name" value="NLPC_P60"/>
    <property type="match status" value="1"/>
</dbReference>
<proteinExistence type="inferred from homology"/>
<dbReference type="InterPro" id="IPR003646">
    <property type="entry name" value="SH3-like_bac-type"/>
</dbReference>
<comment type="similarity">
    <text evidence="1">Belongs to the peptidase C40 family.</text>
</comment>
<evidence type="ECO:0000256" key="6">
    <source>
        <dbReference type="SAM" id="SignalP"/>
    </source>
</evidence>
<keyword evidence="6" id="KW-0732">Signal</keyword>
<keyword evidence="4" id="KW-0788">Thiol protease</keyword>
<keyword evidence="2" id="KW-0645">Protease</keyword>
<dbReference type="Gene3D" id="2.30.30.40">
    <property type="entry name" value="SH3 Domains"/>
    <property type="match status" value="2"/>
</dbReference>
<evidence type="ECO:0000256" key="3">
    <source>
        <dbReference type="ARBA" id="ARBA00022801"/>
    </source>
</evidence>
<dbReference type="GO" id="GO:0006508">
    <property type="term" value="P:proteolysis"/>
    <property type="evidence" value="ECO:0007669"/>
    <property type="project" value="UniProtKB-KW"/>
</dbReference>
<evidence type="ECO:0000256" key="5">
    <source>
        <dbReference type="SAM" id="MobiDB-lite"/>
    </source>
</evidence>
<dbReference type="PANTHER" id="PTHR47053:SF1">
    <property type="entry name" value="MUREIN DD-ENDOPEPTIDASE MEPH-RELATED"/>
    <property type="match status" value="1"/>
</dbReference>
<evidence type="ECO:0000256" key="1">
    <source>
        <dbReference type="ARBA" id="ARBA00007074"/>
    </source>
</evidence>
<keyword evidence="9" id="KW-1185">Reference proteome</keyword>
<name>A0A1T4VP19_9FIRM</name>
<dbReference type="PROSITE" id="PS51935">
    <property type="entry name" value="NLPC_P60"/>
    <property type="match status" value="1"/>
</dbReference>
<feature type="chain" id="PRO_5039649765" evidence="6">
    <location>
        <begin position="21"/>
        <end position="421"/>
    </location>
</feature>
<evidence type="ECO:0000256" key="4">
    <source>
        <dbReference type="ARBA" id="ARBA00022807"/>
    </source>
</evidence>
<dbReference type="RefSeq" id="WP_159444320.1">
    <property type="nucleotide sequence ID" value="NZ_FUXZ01000007.1"/>
</dbReference>
<dbReference type="AlphaFoldDB" id="A0A1T4VP19"/>
<feature type="compositionally biased region" description="Low complexity" evidence="5">
    <location>
        <begin position="264"/>
        <end position="277"/>
    </location>
</feature>
<organism evidence="8 9">
    <name type="scientific">Eubacterium uniforme</name>
    <dbReference type="NCBI Taxonomy" id="39495"/>
    <lineage>
        <taxon>Bacteria</taxon>
        <taxon>Bacillati</taxon>
        <taxon>Bacillota</taxon>
        <taxon>Clostridia</taxon>
        <taxon>Eubacteriales</taxon>
        <taxon>Eubacteriaceae</taxon>
        <taxon>Eubacterium</taxon>
    </lineage>
</organism>
<dbReference type="STRING" id="39495.SAMN02745111_01354"/>
<feature type="region of interest" description="Disordered" evidence="5">
    <location>
        <begin position="236"/>
        <end position="277"/>
    </location>
</feature>
<dbReference type="InterPro" id="IPR051202">
    <property type="entry name" value="Peptidase_C40"/>
</dbReference>
<evidence type="ECO:0000256" key="2">
    <source>
        <dbReference type="ARBA" id="ARBA00022670"/>
    </source>
</evidence>
<dbReference type="PANTHER" id="PTHR47053">
    <property type="entry name" value="MUREIN DD-ENDOPEPTIDASE MEPH-RELATED"/>
    <property type="match status" value="1"/>
</dbReference>
<dbReference type="InterPro" id="IPR000064">
    <property type="entry name" value="NLP_P60_dom"/>
</dbReference>
<dbReference type="OrthoDB" id="9808890at2"/>
<dbReference type="SUPFAM" id="SSF54001">
    <property type="entry name" value="Cysteine proteinases"/>
    <property type="match status" value="1"/>
</dbReference>
<feature type="signal peptide" evidence="6">
    <location>
        <begin position="1"/>
        <end position="20"/>
    </location>
</feature>
<reference evidence="8 9" key="1">
    <citation type="submission" date="2017-02" db="EMBL/GenBank/DDBJ databases">
        <authorList>
            <person name="Peterson S.W."/>
        </authorList>
    </citation>
    <scope>NUCLEOTIDE SEQUENCE [LARGE SCALE GENOMIC DNA]</scope>
    <source>
        <strain evidence="8 9">ATCC 35992</strain>
    </source>
</reference>
<evidence type="ECO:0000259" key="7">
    <source>
        <dbReference type="PROSITE" id="PS51935"/>
    </source>
</evidence>
<dbReference type="Pfam" id="PF08239">
    <property type="entry name" value="SH3_3"/>
    <property type="match status" value="2"/>
</dbReference>